<dbReference type="InterPro" id="IPR039261">
    <property type="entry name" value="FNR_nucleotide-bd"/>
</dbReference>
<dbReference type="GO" id="GO:0046872">
    <property type="term" value="F:metal ion binding"/>
    <property type="evidence" value="ECO:0007669"/>
    <property type="project" value="UniProtKB-KW"/>
</dbReference>
<dbReference type="InterPro" id="IPR012675">
    <property type="entry name" value="Beta-grasp_dom_sf"/>
</dbReference>
<reference evidence="12 13" key="1">
    <citation type="submission" date="2018-06" db="EMBL/GenBank/DDBJ databases">
        <title>Freshwater and sediment microbial communities from various areas in North America, analyzing microbe dynamics in response to fracking.</title>
        <authorList>
            <person name="Lamendella R."/>
        </authorList>
    </citation>
    <scope>NUCLEOTIDE SEQUENCE [LARGE SCALE GENOMIC DNA]</scope>
    <source>
        <strain evidence="12 13">3b_TX</strain>
    </source>
</reference>
<evidence type="ECO:0000256" key="9">
    <source>
        <dbReference type="SAM" id="MobiDB-lite"/>
    </source>
</evidence>
<keyword evidence="8" id="KW-0411">Iron-sulfur</keyword>
<comment type="cofactor">
    <cofactor evidence="1">
        <name>FAD</name>
        <dbReference type="ChEBI" id="CHEBI:57692"/>
    </cofactor>
</comment>
<evidence type="ECO:0000259" key="11">
    <source>
        <dbReference type="PROSITE" id="PS51384"/>
    </source>
</evidence>
<dbReference type="PROSITE" id="PS51384">
    <property type="entry name" value="FAD_FR"/>
    <property type="match status" value="1"/>
</dbReference>
<dbReference type="RefSeq" id="WP_245940455.1">
    <property type="nucleotide sequence ID" value="NZ_QNSB01000002.1"/>
</dbReference>
<evidence type="ECO:0000313" key="12">
    <source>
        <dbReference type="EMBL" id="RBP73708.1"/>
    </source>
</evidence>
<evidence type="ECO:0000259" key="10">
    <source>
        <dbReference type="PROSITE" id="PS51085"/>
    </source>
</evidence>
<dbReference type="Gene3D" id="3.40.50.80">
    <property type="entry name" value="Nucleotide-binding domain of ferredoxin-NADP reductase (FNR) module"/>
    <property type="match status" value="1"/>
</dbReference>
<dbReference type="Pfam" id="PF00175">
    <property type="entry name" value="NAD_binding_1"/>
    <property type="match status" value="1"/>
</dbReference>
<keyword evidence="2" id="KW-0285">Flavoprotein</keyword>
<dbReference type="InterPro" id="IPR001041">
    <property type="entry name" value="2Fe-2S_ferredoxin-type"/>
</dbReference>
<evidence type="ECO:0000256" key="2">
    <source>
        <dbReference type="ARBA" id="ARBA00022630"/>
    </source>
</evidence>
<dbReference type="PANTHER" id="PTHR47354">
    <property type="entry name" value="NADH OXIDOREDUCTASE HCR"/>
    <property type="match status" value="1"/>
</dbReference>
<feature type="domain" description="2Fe-2S ferredoxin-type" evidence="10">
    <location>
        <begin position="389"/>
        <end position="472"/>
    </location>
</feature>
<evidence type="ECO:0000256" key="8">
    <source>
        <dbReference type="ARBA" id="ARBA00023014"/>
    </source>
</evidence>
<proteinExistence type="predicted"/>
<dbReference type="CDD" id="cd00207">
    <property type="entry name" value="fer2"/>
    <property type="match status" value="1"/>
</dbReference>
<dbReference type="InterPro" id="IPR008333">
    <property type="entry name" value="Cbr1-like_FAD-bd_dom"/>
</dbReference>
<dbReference type="PANTHER" id="PTHR47354:SF6">
    <property type="entry name" value="NADH OXIDOREDUCTASE HCR"/>
    <property type="match status" value="1"/>
</dbReference>
<comment type="caution">
    <text evidence="12">The sequence shown here is derived from an EMBL/GenBank/DDBJ whole genome shotgun (WGS) entry which is preliminary data.</text>
</comment>
<dbReference type="PRINTS" id="PR00410">
    <property type="entry name" value="PHEHYDRXLASE"/>
</dbReference>
<dbReference type="AlphaFoldDB" id="A0A366ILV9"/>
<evidence type="ECO:0000256" key="7">
    <source>
        <dbReference type="ARBA" id="ARBA00023004"/>
    </source>
</evidence>
<evidence type="ECO:0000256" key="3">
    <source>
        <dbReference type="ARBA" id="ARBA00022714"/>
    </source>
</evidence>
<keyword evidence="6" id="KW-0560">Oxidoreductase</keyword>
<dbReference type="GO" id="GO:0016491">
    <property type="term" value="F:oxidoreductase activity"/>
    <property type="evidence" value="ECO:0007669"/>
    <property type="project" value="UniProtKB-KW"/>
</dbReference>
<evidence type="ECO:0000256" key="5">
    <source>
        <dbReference type="ARBA" id="ARBA00022827"/>
    </source>
</evidence>
<feature type="domain" description="FAD-binding FR-type" evidence="11">
    <location>
        <begin position="107"/>
        <end position="208"/>
    </location>
</feature>
<sequence length="472" mass="49383">MEYRRSTLPTSVKEPESKFTFRVPARRARAAGAPAAEELAAAAAGVEEPSPAAARAHSVLAMHGALAPEHLASPGARNSTEPEHLASPGALASAEPAPDELTGMVDELTGMVDVVGVTQVARDVKSFELRAGWMDAVDFEPGQYVTVRVPELGLERCYSISSAPFGTNTFTITVRRRPGGPVSTHLHDDVAVGSRLHVDGPYGLFSTSAHPASAHLFVAGGSGITPIMSMVRSLLAAPGESPPDIVLIHNAATPADIVFRSELEQLAEVPGIRVVTMCSRDSAAEVWAGRRGRITAEVLAEVVPGLRDREVFVCGPEGYMDAVRDMLHRLGVAADRVHEESFRFGKTLVDRLAAAEAAGRMGRDVRGTAGPGATRRGAGDALKGAGVGFSVEFTHTGVRVDCDGDTTVLDAALRAGLAMPSSCAEGACGTCKSVLVSGEVDMKHNGGIRPREIAAGKFLPCCSTPKSDLVVE</sequence>
<keyword evidence="4" id="KW-0479">Metal-binding</keyword>
<dbReference type="InterPro" id="IPR050415">
    <property type="entry name" value="MRET"/>
</dbReference>
<dbReference type="PROSITE" id="PS00197">
    <property type="entry name" value="2FE2S_FER_1"/>
    <property type="match status" value="1"/>
</dbReference>
<name>A0A366ILV9_9MICO</name>
<evidence type="ECO:0000313" key="13">
    <source>
        <dbReference type="Proteomes" id="UP000253509"/>
    </source>
</evidence>
<accession>A0A366ILV9</accession>
<dbReference type="InterPro" id="IPR001709">
    <property type="entry name" value="Flavoprot_Pyr_Nucl_cyt_Rdtase"/>
</dbReference>
<feature type="region of interest" description="Disordered" evidence="9">
    <location>
        <begin position="70"/>
        <end position="97"/>
    </location>
</feature>
<dbReference type="InterPro" id="IPR036010">
    <property type="entry name" value="2Fe-2S_ferredoxin-like_sf"/>
</dbReference>
<dbReference type="InterPro" id="IPR017927">
    <property type="entry name" value="FAD-bd_FR_type"/>
</dbReference>
<dbReference type="PRINTS" id="PR00371">
    <property type="entry name" value="FPNCR"/>
</dbReference>
<dbReference type="Pfam" id="PF00111">
    <property type="entry name" value="Fer2"/>
    <property type="match status" value="1"/>
</dbReference>
<keyword evidence="5" id="KW-0274">FAD</keyword>
<gene>
    <name evidence="12" type="ORF">DFO65_102236</name>
</gene>
<dbReference type="SUPFAM" id="SSF63380">
    <property type="entry name" value="Riboflavin synthase domain-like"/>
    <property type="match status" value="1"/>
</dbReference>
<keyword evidence="3" id="KW-0001">2Fe-2S</keyword>
<dbReference type="SUPFAM" id="SSF52343">
    <property type="entry name" value="Ferredoxin reductase-like, C-terminal NADP-linked domain"/>
    <property type="match status" value="1"/>
</dbReference>
<organism evidence="12 13">
    <name type="scientific">Brevibacterium celere</name>
    <dbReference type="NCBI Taxonomy" id="225845"/>
    <lineage>
        <taxon>Bacteria</taxon>
        <taxon>Bacillati</taxon>
        <taxon>Actinomycetota</taxon>
        <taxon>Actinomycetes</taxon>
        <taxon>Micrococcales</taxon>
        <taxon>Brevibacteriaceae</taxon>
        <taxon>Brevibacterium</taxon>
    </lineage>
</organism>
<keyword evidence="7" id="KW-0408">Iron</keyword>
<dbReference type="GO" id="GO:0051537">
    <property type="term" value="F:2 iron, 2 sulfur cluster binding"/>
    <property type="evidence" value="ECO:0007669"/>
    <property type="project" value="UniProtKB-KW"/>
</dbReference>
<dbReference type="CDD" id="cd06215">
    <property type="entry name" value="FNR_iron_sulfur_binding_1"/>
    <property type="match status" value="1"/>
</dbReference>
<evidence type="ECO:0000256" key="1">
    <source>
        <dbReference type="ARBA" id="ARBA00001974"/>
    </source>
</evidence>
<dbReference type="InterPro" id="IPR001433">
    <property type="entry name" value="OxRdtase_FAD/NAD-bd"/>
</dbReference>
<keyword evidence="13" id="KW-1185">Reference proteome</keyword>
<dbReference type="Gene3D" id="2.40.30.10">
    <property type="entry name" value="Translation factors"/>
    <property type="match status" value="1"/>
</dbReference>
<dbReference type="InterPro" id="IPR006058">
    <property type="entry name" value="2Fe2S_fd_BS"/>
</dbReference>
<dbReference type="Gene3D" id="3.10.20.30">
    <property type="match status" value="1"/>
</dbReference>
<dbReference type="InterPro" id="IPR017938">
    <property type="entry name" value="Riboflavin_synthase-like_b-brl"/>
</dbReference>
<evidence type="ECO:0000256" key="4">
    <source>
        <dbReference type="ARBA" id="ARBA00022723"/>
    </source>
</evidence>
<dbReference type="EMBL" id="QNSB01000002">
    <property type="protein sequence ID" value="RBP73708.1"/>
    <property type="molecule type" value="Genomic_DNA"/>
</dbReference>
<evidence type="ECO:0000256" key="6">
    <source>
        <dbReference type="ARBA" id="ARBA00023002"/>
    </source>
</evidence>
<dbReference type="Proteomes" id="UP000253509">
    <property type="component" value="Unassembled WGS sequence"/>
</dbReference>
<dbReference type="SUPFAM" id="SSF54292">
    <property type="entry name" value="2Fe-2S ferredoxin-like"/>
    <property type="match status" value="1"/>
</dbReference>
<protein>
    <submittedName>
        <fullName evidence="12">Ferredoxin-NADP reductase</fullName>
    </submittedName>
</protein>
<dbReference type="PROSITE" id="PS51085">
    <property type="entry name" value="2FE2S_FER_2"/>
    <property type="match status" value="1"/>
</dbReference>
<dbReference type="Pfam" id="PF00970">
    <property type="entry name" value="FAD_binding_6"/>
    <property type="match status" value="1"/>
</dbReference>